<dbReference type="RefSeq" id="XP_073934999.1">
    <property type="nucleotide sequence ID" value="XM_074078898.1"/>
</dbReference>
<evidence type="ECO:0000313" key="2">
    <source>
        <dbReference type="RefSeq" id="XP_073934999.1"/>
    </source>
</evidence>
<organism evidence="1 2">
    <name type="scientific">Castor canadensis</name>
    <name type="common">American beaver</name>
    <dbReference type="NCBI Taxonomy" id="51338"/>
    <lineage>
        <taxon>Eukaryota</taxon>
        <taxon>Metazoa</taxon>
        <taxon>Chordata</taxon>
        <taxon>Craniata</taxon>
        <taxon>Vertebrata</taxon>
        <taxon>Euteleostomi</taxon>
        <taxon>Mammalia</taxon>
        <taxon>Eutheria</taxon>
        <taxon>Euarchontoglires</taxon>
        <taxon>Glires</taxon>
        <taxon>Rodentia</taxon>
        <taxon>Castorimorpha</taxon>
        <taxon>Castoridae</taxon>
        <taxon>Castor</taxon>
    </lineage>
</organism>
<protein>
    <submittedName>
        <fullName evidence="2">Uncharacterized protein isoform X1</fullName>
    </submittedName>
</protein>
<accession>A0AC58N012</accession>
<keyword evidence="1" id="KW-1185">Reference proteome</keyword>
<proteinExistence type="predicted"/>
<dbReference type="Proteomes" id="UP001732720">
    <property type="component" value="Chromosome 7"/>
</dbReference>
<evidence type="ECO:0000313" key="1">
    <source>
        <dbReference type="Proteomes" id="UP001732720"/>
    </source>
</evidence>
<reference evidence="2" key="1">
    <citation type="submission" date="2025-08" db="UniProtKB">
        <authorList>
            <consortium name="RefSeq"/>
        </authorList>
    </citation>
    <scope>IDENTIFICATION</scope>
</reference>
<sequence>MRRLHGEARACSQPIPRYYIQDQQIYLPDLLLSTDDTQTQLKSAKPNPNRICDVGIPDDLHGLKTKEERKKKIKKEKSGSFGGVGWSRFLLGTTHLLWQICIFKIHFRELHYVNVLSSTQGQREGVIDFGFCMLSSYVQVYNTCYSWHLRQNWGGSSVYAGCVSSQSSLPSNAWALQDSQQCAYLISLLKLSCCLSSAYNVFKSNTCLGFMARKSILACYFFPLLWRNTLGANLQCHLLSSHVTEELRFSEKTKCLTDIEP</sequence>
<gene>
    <name evidence="2" type="primary">LOC141424793</name>
</gene>
<name>A0AC58N012_CASCN</name>